<proteinExistence type="predicted"/>
<accession>A0A2P8GD43</accession>
<protein>
    <submittedName>
        <fullName evidence="1">Uncharacterized protein</fullName>
    </submittedName>
</protein>
<comment type="caution">
    <text evidence="1">The sequence shown here is derived from an EMBL/GenBank/DDBJ whole genome shotgun (WGS) entry which is preliminary data.</text>
</comment>
<sequence>MLFWNKTSAETVFFSVEHGNHVMLISRNLKFLTFALCSTIINTR</sequence>
<evidence type="ECO:0000313" key="1">
    <source>
        <dbReference type="EMBL" id="PSL31882.1"/>
    </source>
</evidence>
<organism evidence="1 2">
    <name type="scientific">Chitinophaga ginsengisoli</name>
    <dbReference type="NCBI Taxonomy" id="363837"/>
    <lineage>
        <taxon>Bacteria</taxon>
        <taxon>Pseudomonadati</taxon>
        <taxon>Bacteroidota</taxon>
        <taxon>Chitinophagia</taxon>
        <taxon>Chitinophagales</taxon>
        <taxon>Chitinophagaceae</taxon>
        <taxon>Chitinophaga</taxon>
    </lineage>
</organism>
<name>A0A2P8GD43_9BACT</name>
<dbReference type="AlphaFoldDB" id="A0A2P8GD43"/>
<dbReference type="EMBL" id="PYGK01000004">
    <property type="protein sequence ID" value="PSL31882.1"/>
    <property type="molecule type" value="Genomic_DNA"/>
</dbReference>
<keyword evidence="2" id="KW-1185">Reference proteome</keyword>
<reference evidence="1 2" key="1">
    <citation type="submission" date="2018-03" db="EMBL/GenBank/DDBJ databases">
        <title>Genomic Encyclopedia of Archaeal and Bacterial Type Strains, Phase II (KMG-II): from individual species to whole genera.</title>
        <authorList>
            <person name="Goeker M."/>
        </authorList>
    </citation>
    <scope>NUCLEOTIDE SEQUENCE [LARGE SCALE GENOMIC DNA]</scope>
    <source>
        <strain evidence="1 2">DSM 18107</strain>
    </source>
</reference>
<gene>
    <name evidence="1" type="ORF">CLV42_104180</name>
</gene>
<evidence type="ECO:0000313" key="2">
    <source>
        <dbReference type="Proteomes" id="UP000240978"/>
    </source>
</evidence>
<dbReference type="Proteomes" id="UP000240978">
    <property type="component" value="Unassembled WGS sequence"/>
</dbReference>